<accession>A0ABQ2WS00</accession>
<organism evidence="2 3">
    <name type="scientific">Alishewanella tabrizica</name>
    <dbReference type="NCBI Taxonomy" id="671278"/>
    <lineage>
        <taxon>Bacteria</taxon>
        <taxon>Pseudomonadati</taxon>
        <taxon>Pseudomonadota</taxon>
        <taxon>Gammaproteobacteria</taxon>
        <taxon>Alteromonadales</taxon>
        <taxon>Alteromonadaceae</taxon>
        <taxon>Alishewanella</taxon>
    </lineage>
</organism>
<dbReference type="EMBL" id="BMYR01000008">
    <property type="protein sequence ID" value="GGW65217.1"/>
    <property type="molecule type" value="Genomic_DNA"/>
</dbReference>
<evidence type="ECO:0000313" key="3">
    <source>
        <dbReference type="Proteomes" id="UP000634667"/>
    </source>
</evidence>
<keyword evidence="1" id="KW-1133">Transmembrane helix</keyword>
<dbReference type="Proteomes" id="UP000634667">
    <property type="component" value="Unassembled WGS sequence"/>
</dbReference>
<dbReference type="Pfam" id="PF07254">
    <property type="entry name" value="Cpta_toxin"/>
    <property type="match status" value="1"/>
</dbReference>
<evidence type="ECO:0008006" key="4">
    <source>
        <dbReference type="Google" id="ProtNLM"/>
    </source>
</evidence>
<evidence type="ECO:0000313" key="2">
    <source>
        <dbReference type="EMBL" id="GGW65217.1"/>
    </source>
</evidence>
<comment type="caution">
    <text evidence="2">The sequence shown here is derived from an EMBL/GenBank/DDBJ whole genome shotgun (WGS) entry which is preliminary data.</text>
</comment>
<gene>
    <name evidence="2" type="ORF">GCM10008111_21590</name>
</gene>
<feature type="transmembrane region" description="Helical" evidence="1">
    <location>
        <begin position="40"/>
        <end position="58"/>
    </location>
</feature>
<evidence type="ECO:0000256" key="1">
    <source>
        <dbReference type="SAM" id="Phobius"/>
    </source>
</evidence>
<protein>
    <recommendedName>
        <fullName evidence="4">Toxin CptA</fullName>
    </recommendedName>
</protein>
<name>A0ABQ2WS00_9ALTE</name>
<keyword evidence="1" id="KW-0812">Transmembrane</keyword>
<proteinExistence type="predicted"/>
<keyword evidence="3" id="KW-1185">Reference proteome</keyword>
<feature type="transmembrane region" description="Helical" evidence="1">
    <location>
        <begin position="16"/>
        <end position="34"/>
    </location>
</feature>
<reference evidence="3" key="1">
    <citation type="journal article" date="2019" name="Int. J. Syst. Evol. Microbiol.">
        <title>The Global Catalogue of Microorganisms (GCM) 10K type strain sequencing project: providing services to taxonomists for standard genome sequencing and annotation.</title>
        <authorList>
            <consortium name="The Broad Institute Genomics Platform"/>
            <consortium name="The Broad Institute Genome Sequencing Center for Infectious Disease"/>
            <person name="Wu L."/>
            <person name="Ma J."/>
        </authorList>
    </citation>
    <scope>NUCLEOTIDE SEQUENCE [LARGE SCALE GENOMIC DNA]</scope>
    <source>
        <strain evidence="3">KCTC 23723</strain>
    </source>
</reference>
<keyword evidence="1" id="KW-0472">Membrane</keyword>
<dbReference type="InterPro" id="IPR009883">
    <property type="entry name" value="YgfX"/>
</dbReference>
<sequence length="136" mass="16094">MLESSIALTSSRYRQYALLLAMLWGALVFLLLPLSGYRYAVAAVILSMWFYMLLRAWYMPFEYRVLHITAEGGVHWQPANQDAGQLSPRSLVTQWFIQLCWQDQQQKNHIKWIFSDQLSAADYRALARHIQLQRWR</sequence>